<reference evidence="1 2" key="1">
    <citation type="submission" date="2014-09" db="EMBL/GenBank/DDBJ databases">
        <title>Vibrio maritimus JCM 19240. (C210) whole genome shotgun sequence.</title>
        <authorList>
            <person name="Sawabe T."/>
            <person name="Meirelles P."/>
            <person name="Nakanishi M."/>
            <person name="Sayaka M."/>
            <person name="Hattori M."/>
            <person name="Ohkuma M."/>
        </authorList>
    </citation>
    <scope>NUCLEOTIDE SEQUENCE [LARGE SCALE GENOMIC DNA]</scope>
    <source>
        <strain evidence="1 2">JCM 19240</strain>
    </source>
</reference>
<organism evidence="1 2">
    <name type="scientific">Vibrio maritimus</name>
    <dbReference type="NCBI Taxonomy" id="990268"/>
    <lineage>
        <taxon>Bacteria</taxon>
        <taxon>Pseudomonadati</taxon>
        <taxon>Pseudomonadota</taxon>
        <taxon>Gammaproteobacteria</taxon>
        <taxon>Vibrionales</taxon>
        <taxon>Vibrionaceae</taxon>
        <taxon>Vibrio</taxon>
    </lineage>
</organism>
<evidence type="ECO:0000313" key="2">
    <source>
        <dbReference type="Proteomes" id="UP000029224"/>
    </source>
</evidence>
<dbReference type="Proteomes" id="UP000029224">
    <property type="component" value="Unassembled WGS sequence"/>
</dbReference>
<protein>
    <submittedName>
        <fullName evidence="1">Uncharacterized protein</fullName>
    </submittedName>
</protein>
<name>A0A090T0H2_9VIBR</name>
<evidence type="ECO:0000313" key="1">
    <source>
        <dbReference type="EMBL" id="GAL33441.1"/>
    </source>
</evidence>
<dbReference type="EMBL" id="BBMT01000003">
    <property type="protein sequence ID" value="GAL33441.1"/>
    <property type="molecule type" value="Genomic_DNA"/>
</dbReference>
<reference evidence="1 2" key="2">
    <citation type="submission" date="2014-09" db="EMBL/GenBank/DDBJ databases">
        <authorList>
            <consortium name="NBRP consortium"/>
            <person name="Sawabe T."/>
            <person name="Meirelles P."/>
            <person name="Nakanishi M."/>
            <person name="Sayaka M."/>
            <person name="Hattori M."/>
            <person name="Ohkuma M."/>
        </authorList>
    </citation>
    <scope>NUCLEOTIDE SEQUENCE [LARGE SCALE GENOMIC DNA]</scope>
    <source>
        <strain evidence="1 2">JCM 19240</strain>
    </source>
</reference>
<gene>
    <name evidence="1" type="ORF">JCM19240_2137</name>
</gene>
<dbReference type="AlphaFoldDB" id="A0A090T0H2"/>
<keyword evidence="2" id="KW-1185">Reference proteome</keyword>
<accession>A0A090T0H2</accession>
<proteinExistence type="predicted"/>
<comment type="caution">
    <text evidence="1">The sequence shown here is derived from an EMBL/GenBank/DDBJ whole genome shotgun (WGS) entry which is preliminary data.</text>
</comment>
<sequence length="51" mass="5938">MTHFSPVAIRKLAGLMLETGFKVIDVQYHRVQFITRDRVGTIDRHGIVVWE</sequence>